<dbReference type="InterPro" id="IPR025659">
    <property type="entry name" value="Tubby-like_C"/>
</dbReference>
<comment type="similarity">
    <text evidence="1">Belongs to the LOR family.</text>
</comment>
<dbReference type="Proteomes" id="UP001583193">
    <property type="component" value="Unassembled WGS sequence"/>
</dbReference>
<dbReference type="InterPro" id="IPR007612">
    <property type="entry name" value="LOR"/>
</dbReference>
<proteinExistence type="inferred from homology"/>
<gene>
    <name evidence="2" type="ORF">Plec18167_002192</name>
</gene>
<keyword evidence="3" id="KW-1185">Reference proteome</keyword>
<reference evidence="2 3" key="1">
    <citation type="journal article" date="2024" name="IMA Fungus">
        <title>IMA Genome - F19 : A genome assembly and annotation guide to empower mycologists, including annotated draft genome sequences of Ceratocystis pirilliformis, Diaporthe australafricana, Fusarium ophioides, Paecilomyces lecythidis, and Sporothrix stenoceras.</title>
        <authorList>
            <person name="Aylward J."/>
            <person name="Wilson A.M."/>
            <person name="Visagie C.M."/>
            <person name="Spraker J."/>
            <person name="Barnes I."/>
            <person name="Buitendag C."/>
            <person name="Ceriani C."/>
            <person name="Del Mar Angel L."/>
            <person name="du Plessis D."/>
            <person name="Fuchs T."/>
            <person name="Gasser K."/>
            <person name="Kramer D."/>
            <person name="Li W."/>
            <person name="Munsamy K."/>
            <person name="Piso A."/>
            <person name="Price J.L."/>
            <person name="Sonnekus B."/>
            <person name="Thomas C."/>
            <person name="van der Nest A."/>
            <person name="van Dijk A."/>
            <person name="van Heerden A."/>
            <person name="van Vuuren N."/>
            <person name="Yilmaz N."/>
            <person name="Duong T.A."/>
            <person name="van der Merwe N.A."/>
            <person name="Wingfield M.J."/>
            <person name="Wingfield B.D."/>
        </authorList>
    </citation>
    <scope>NUCLEOTIDE SEQUENCE [LARGE SCALE GENOMIC DNA]</scope>
    <source>
        <strain evidence="2 3">CMW 18167</strain>
    </source>
</reference>
<dbReference type="Pfam" id="PF04525">
    <property type="entry name" value="LOR"/>
    <property type="match status" value="1"/>
</dbReference>
<comment type="caution">
    <text evidence="2">The sequence shown here is derived from an EMBL/GenBank/DDBJ whole genome shotgun (WGS) entry which is preliminary data.</text>
</comment>
<evidence type="ECO:0008006" key="4">
    <source>
        <dbReference type="Google" id="ProtNLM"/>
    </source>
</evidence>
<evidence type="ECO:0000256" key="1">
    <source>
        <dbReference type="ARBA" id="ARBA00005437"/>
    </source>
</evidence>
<dbReference type="InterPro" id="IPR038595">
    <property type="entry name" value="LOR_sf"/>
</dbReference>
<sequence length="254" mass="28623">MPAIYTETKRFSYTKNPNYRRILKAPDRPIAIRNEYVTESKVSLILRPLGDAQSQTAYRIEDDDGITMFTVTGRKSSDRSCREFRDASGLPLFELHRKMSFKNVWSVTLPGSSISKIATGTPRLIFNRGGSAYGSFNITFKNVAAMESKPDEEKRLTLNIERHGNALALFDVVDGDRKVAEVRESIAHNKKLALFPESRRGYRPVLDVTVTPGVDLSLVRVSSYALLYYLFKHHMKTNTTPDCHNCRDGVGLGV</sequence>
<name>A0ABR3Y9Q6_9EURO</name>
<dbReference type="Gene3D" id="2.40.160.200">
    <property type="entry name" value="LURP1-related"/>
    <property type="match status" value="1"/>
</dbReference>
<dbReference type="EMBL" id="JAVDPF010000004">
    <property type="protein sequence ID" value="KAL1884602.1"/>
    <property type="molecule type" value="Genomic_DNA"/>
</dbReference>
<organism evidence="2 3">
    <name type="scientific">Paecilomyces lecythidis</name>
    <dbReference type="NCBI Taxonomy" id="3004212"/>
    <lineage>
        <taxon>Eukaryota</taxon>
        <taxon>Fungi</taxon>
        <taxon>Dikarya</taxon>
        <taxon>Ascomycota</taxon>
        <taxon>Pezizomycotina</taxon>
        <taxon>Eurotiomycetes</taxon>
        <taxon>Eurotiomycetidae</taxon>
        <taxon>Eurotiales</taxon>
        <taxon>Thermoascaceae</taxon>
        <taxon>Paecilomyces</taxon>
    </lineage>
</organism>
<evidence type="ECO:0000313" key="2">
    <source>
        <dbReference type="EMBL" id="KAL1884602.1"/>
    </source>
</evidence>
<evidence type="ECO:0000313" key="3">
    <source>
        <dbReference type="Proteomes" id="UP001583193"/>
    </source>
</evidence>
<protein>
    <recommendedName>
        <fullName evidence="4">Tubby C-terminal domain-containing protein</fullName>
    </recommendedName>
</protein>
<accession>A0ABR3Y9Q6</accession>
<dbReference type="SUPFAM" id="SSF54518">
    <property type="entry name" value="Tubby C-terminal domain-like"/>
    <property type="match status" value="1"/>
</dbReference>